<feature type="site" description="Interaction with tRNA" evidence="9">
    <location>
        <position position="356"/>
    </location>
</feature>
<evidence type="ECO:0000256" key="1">
    <source>
        <dbReference type="ARBA" id="ARBA00022555"/>
    </source>
</evidence>
<dbReference type="InterPro" id="IPR014729">
    <property type="entry name" value="Rossmann-like_a/b/a_fold"/>
</dbReference>
<keyword evidence="6 9" id="KW-0694">RNA-binding</keyword>
<protein>
    <recommendedName>
        <fullName evidence="9">tRNA-specific 2-thiouridylase MnmA</fullName>
        <ecNumber evidence="9">2.8.1.13</ecNumber>
    </recommendedName>
</protein>
<dbReference type="CDD" id="cd01998">
    <property type="entry name" value="MnmA_TRMU-like"/>
    <property type="match status" value="1"/>
</dbReference>
<evidence type="ECO:0000259" key="11">
    <source>
        <dbReference type="Pfam" id="PF20259"/>
    </source>
</evidence>
<evidence type="ECO:0000256" key="8">
    <source>
        <dbReference type="ARBA" id="ARBA00051542"/>
    </source>
</evidence>
<evidence type="ECO:0000256" key="5">
    <source>
        <dbReference type="ARBA" id="ARBA00022840"/>
    </source>
</evidence>
<dbReference type="Proteomes" id="UP000178121">
    <property type="component" value="Unassembled WGS sequence"/>
</dbReference>
<keyword evidence="5 9" id="KW-0067">ATP-binding</keyword>
<dbReference type="FunFam" id="3.40.50.620:FF:000115">
    <property type="entry name" value="tRNA-specific 2-thiouridylase MnmA"/>
    <property type="match status" value="1"/>
</dbReference>
<sequence length="373" mass="42310">MNYAKEKVFVGLSGGVDSSVSAALLKKQGHEVTGVFIKVWQPDFFDCTWKDDRLDAMRVCAELGIPFIELDLEKEYRKEVVDYMIAEYKAGKTPNPDVMCNRFIKFGGFYKFARKKGAHFIATGHYARVETREFPISNFQFPKNEDFNIENSLKIENCKLKISRDLNKDQSYFLWQIRKEQLPHILFPVGGMKKTTVRKLAKRFGLITADKKDSQGLCFVGKVDMKEFLSHYIQPKKGKILDEKGSRVGEHHGAFFYTIGERIGGVTSQKPHYVVGKDMRRNTVTVSRKSPEGALERGVTEVEIKNCNWLAEPIEGKTYGVRTRYREALLNAALILHNSKFLIRFTSSKSLVAPGQSLVLYDGDILLGGGIIA</sequence>
<dbReference type="Pfam" id="PF20259">
    <property type="entry name" value="tRNA_Me_trans_M"/>
    <property type="match status" value="1"/>
</dbReference>
<feature type="site" description="Interaction with tRNA" evidence="9">
    <location>
        <position position="125"/>
    </location>
</feature>
<dbReference type="EC" id="2.8.1.13" evidence="9"/>
<dbReference type="FunFam" id="2.30.30.280:FF:000001">
    <property type="entry name" value="tRNA-specific 2-thiouridylase MnmA"/>
    <property type="match status" value="1"/>
</dbReference>
<dbReference type="Gene3D" id="2.40.30.10">
    <property type="entry name" value="Translation factors"/>
    <property type="match status" value="1"/>
</dbReference>
<dbReference type="NCBIfam" id="NF001138">
    <property type="entry name" value="PRK00143.1"/>
    <property type="match status" value="1"/>
</dbReference>
<feature type="domain" description="tRNA-specific 2-thiouridylase MnmA-like C-terminal" evidence="10">
    <location>
        <begin position="301"/>
        <end position="372"/>
    </location>
</feature>
<evidence type="ECO:0000256" key="6">
    <source>
        <dbReference type="ARBA" id="ARBA00022884"/>
    </source>
</evidence>
<dbReference type="Pfam" id="PF03054">
    <property type="entry name" value="tRNA_Me_trans"/>
    <property type="match status" value="1"/>
</dbReference>
<dbReference type="GO" id="GO:0005737">
    <property type="term" value="C:cytoplasm"/>
    <property type="evidence" value="ECO:0007669"/>
    <property type="project" value="UniProtKB-SubCell"/>
</dbReference>
<comment type="function">
    <text evidence="9">Catalyzes the 2-thiolation of uridine at the wobble position (U34) of tRNA, leading to the formation of s(2)U34.</text>
</comment>
<dbReference type="InterPro" id="IPR046885">
    <property type="entry name" value="MnmA-like_C"/>
</dbReference>
<feature type="active site" description="Cysteine persulfide intermediate" evidence="9">
    <location>
        <position position="218"/>
    </location>
</feature>
<keyword evidence="4 9" id="KW-0547">Nucleotide-binding</keyword>
<dbReference type="Gene3D" id="2.30.30.280">
    <property type="entry name" value="Adenine nucleotide alpha hydrolases-like domains"/>
    <property type="match status" value="1"/>
</dbReference>
<evidence type="ECO:0000256" key="9">
    <source>
        <dbReference type="HAMAP-Rule" id="MF_00144"/>
    </source>
</evidence>
<comment type="caution">
    <text evidence="12">The sequence shown here is derived from an EMBL/GenBank/DDBJ whole genome shotgun (WGS) entry which is preliminary data.</text>
</comment>
<dbReference type="EMBL" id="MHRI01000022">
    <property type="protein sequence ID" value="OHA20788.1"/>
    <property type="molecule type" value="Genomic_DNA"/>
</dbReference>
<keyword evidence="3 9" id="KW-0819">tRNA processing</keyword>
<feature type="binding site" evidence="9">
    <location>
        <position position="124"/>
    </location>
    <ligand>
        <name>ATP</name>
        <dbReference type="ChEBI" id="CHEBI:30616"/>
    </ligand>
</feature>
<dbReference type="InterPro" id="IPR004506">
    <property type="entry name" value="MnmA-like"/>
</dbReference>
<dbReference type="GO" id="GO:0000049">
    <property type="term" value="F:tRNA binding"/>
    <property type="evidence" value="ECO:0007669"/>
    <property type="project" value="UniProtKB-KW"/>
</dbReference>
<feature type="region of interest" description="Interaction with target base in tRNA" evidence="9">
    <location>
        <begin position="95"/>
        <end position="97"/>
    </location>
</feature>
<name>A0A1G2MA87_9BACT</name>
<dbReference type="Pfam" id="PF20258">
    <property type="entry name" value="tRNA_Me_trans_C"/>
    <property type="match status" value="1"/>
</dbReference>
<dbReference type="InterPro" id="IPR023382">
    <property type="entry name" value="MnmA-like_central_sf"/>
</dbReference>
<evidence type="ECO:0000313" key="13">
    <source>
        <dbReference type="Proteomes" id="UP000178121"/>
    </source>
</evidence>
<feature type="region of interest" description="Interaction with tRNA" evidence="9">
    <location>
        <begin position="324"/>
        <end position="325"/>
    </location>
</feature>
<proteinExistence type="inferred from homology"/>
<dbReference type="GO" id="GO:0002143">
    <property type="term" value="P:tRNA wobble position uridine thiolation"/>
    <property type="evidence" value="ECO:0007669"/>
    <property type="project" value="TreeGrafter"/>
</dbReference>
<feature type="binding site" evidence="9">
    <location>
        <position position="37"/>
    </location>
    <ligand>
        <name>ATP</name>
        <dbReference type="ChEBI" id="CHEBI:30616"/>
    </ligand>
</feature>
<keyword evidence="7" id="KW-1015">Disulfide bond</keyword>
<evidence type="ECO:0000256" key="2">
    <source>
        <dbReference type="ARBA" id="ARBA00022679"/>
    </source>
</evidence>
<feature type="region of interest" description="Interaction with tRNA" evidence="9">
    <location>
        <begin position="168"/>
        <end position="170"/>
    </location>
</feature>
<keyword evidence="1 9" id="KW-0820">tRNA-binding</keyword>
<accession>A0A1G2MA87</accession>
<evidence type="ECO:0000313" key="12">
    <source>
        <dbReference type="EMBL" id="OHA20788.1"/>
    </source>
</evidence>
<feature type="active site" description="Nucleophile" evidence="9">
    <location>
        <position position="100"/>
    </location>
</feature>
<organism evidence="12 13">
    <name type="scientific">Candidatus Taylorbacteria bacterium RIFCSPHIGHO2_01_FULL_51_15</name>
    <dbReference type="NCBI Taxonomy" id="1802304"/>
    <lineage>
        <taxon>Bacteria</taxon>
        <taxon>Candidatus Tayloriibacteriota</taxon>
    </lineage>
</organism>
<dbReference type="GO" id="GO:0103016">
    <property type="term" value="F:tRNA-uridine 2-sulfurtransferase activity"/>
    <property type="evidence" value="ECO:0007669"/>
    <property type="project" value="UniProtKB-EC"/>
</dbReference>
<keyword evidence="9" id="KW-0963">Cytoplasm</keyword>
<dbReference type="HAMAP" id="MF_00144">
    <property type="entry name" value="tRNA_thiouridyl_MnmA"/>
    <property type="match status" value="1"/>
</dbReference>
<dbReference type="GO" id="GO:0005524">
    <property type="term" value="F:ATP binding"/>
    <property type="evidence" value="ECO:0007669"/>
    <property type="project" value="UniProtKB-KW"/>
</dbReference>
<comment type="similarity">
    <text evidence="9">Belongs to the MnmA/TRMU family.</text>
</comment>
<evidence type="ECO:0000256" key="4">
    <source>
        <dbReference type="ARBA" id="ARBA00022741"/>
    </source>
</evidence>
<keyword evidence="2 9" id="KW-0808">Transferase</keyword>
<feature type="domain" description="tRNA-specific 2-thiouridylase MnmA-like central" evidence="11">
    <location>
        <begin position="226"/>
        <end position="288"/>
    </location>
</feature>
<evidence type="ECO:0000256" key="3">
    <source>
        <dbReference type="ARBA" id="ARBA00022694"/>
    </source>
</evidence>
<dbReference type="PANTHER" id="PTHR11933">
    <property type="entry name" value="TRNA 5-METHYLAMINOMETHYL-2-THIOURIDYLATE -METHYLTRANSFERASE"/>
    <property type="match status" value="1"/>
</dbReference>
<comment type="subcellular location">
    <subcellularLocation>
        <location evidence="9">Cytoplasm</location>
    </subcellularLocation>
</comment>
<evidence type="ECO:0000259" key="10">
    <source>
        <dbReference type="Pfam" id="PF20258"/>
    </source>
</evidence>
<dbReference type="SUPFAM" id="SSF52402">
    <property type="entry name" value="Adenine nucleotide alpha hydrolases-like"/>
    <property type="match status" value="1"/>
</dbReference>
<comment type="caution">
    <text evidence="9">Lacks conserved residue(s) required for the propagation of feature annotation.</text>
</comment>
<dbReference type="Gene3D" id="3.40.50.620">
    <property type="entry name" value="HUPs"/>
    <property type="match status" value="1"/>
</dbReference>
<dbReference type="InterPro" id="IPR046884">
    <property type="entry name" value="MnmA-like_central"/>
</dbReference>
<gene>
    <name evidence="9" type="primary">mnmA</name>
    <name evidence="12" type="ORF">A2849_02820</name>
</gene>
<feature type="binding site" evidence="9">
    <location>
        <begin position="11"/>
        <end position="18"/>
    </location>
    <ligand>
        <name>ATP</name>
        <dbReference type="ChEBI" id="CHEBI:30616"/>
    </ligand>
</feature>
<reference evidence="12 13" key="1">
    <citation type="journal article" date="2016" name="Nat. Commun.">
        <title>Thousands of microbial genomes shed light on interconnected biogeochemical processes in an aquifer system.</title>
        <authorList>
            <person name="Anantharaman K."/>
            <person name="Brown C.T."/>
            <person name="Hug L.A."/>
            <person name="Sharon I."/>
            <person name="Castelle C.J."/>
            <person name="Probst A.J."/>
            <person name="Thomas B.C."/>
            <person name="Singh A."/>
            <person name="Wilkins M.J."/>
            <person name="Karaoz U."/>
            <person name="Brodie E.L."/>
            <person name="Williams K.H."/>
            <person name="Hubbard S.S."/>
            <person name="Banfield J.F."/>
        </authorList>
    </citation>
    <scope>NUCLEOTIDE SEQUENCE [LARGE SCALE GENOMIC DNA]</scope>
</reference>
<evidence type="ECO:0000256" key="7">
    <source>
        <dbReference type="ARBA" id="ARBA00023157"/>
    </source>
</evidence>
<dbReference type="PANTHER" id="PTHR11933:SF5">
    <property type="entry name" value="MITOCHONDRIAL TRNA-SPECIFIC 2-THIOURIDYLASE 1"/>
    <property type="match status" value="1"/>
</dbReference>
<dbReference type="AlphaFoldDB" id="A0A1G2MA87"/>
<comment type="catalytic activity">
    <reaction evidence="8 9">
        <text>S-sulfanyl-L-cysteinyl-[protein] + uridine(34) in tRNA + AH2 + ATP = 2-thiouridine(34) in tRNA + L-cysteinyl-[protein] + A + AMP + diphosphate + H(+)</text>
        <dbReference type="Rhea" id="RHEA:47032"/>
        <dbReference type="Rhea" id="RHEA-COMP:10131"/>
        <dbReference type="Rhea" id="RHEA-COMP:11726"/>
        <dbReference type="Rhea" id="RHEA-COMP:11727"/>
        <dbReference type="Rhea" id="RHEA-COMP:11728"/>
        <dbReference type="ChEBI" id="CHEBI:13193"/>
        <dbReference type="ChEBI" id="CHEBI:15378"/>
        <dbReference type="ChEBI" id="CHEBI:17499"/>
        <dbReference type="ChEBI" id="CHEBI:29950"/>
        <dbReference type="ChEBI" id="CHEBI:30616"/>
        <dbReference type="ChEBI" id="CHEBI:33019"/>
        <dbReference type="ChEBI" id="CHEBI:61963"/>
        <dbReference type="ChEBI" id="CHEBI:65315"/>
        <dbReference type="ChEBI" id="CHEBI:87170"/>
        <dbReference type="ChEBI" id="CHEBI:456215"/>
        <dbReference type="EC" id="2.8.1.13"/>
    </reaction>
</comment>